<dbReference type="Proteomes" id="UP000011747">
    <property type="component" value="Unassembled WGS sequence"/>
</dbReference>
<comment type="caution">
    <text evidence="8">The sequence shown here is derived from an EMBL/GenBank/DDBJ whole genome shotgun (WGS) entry which is preliminary data.</text>
</comment>
<feature type="transmembrane region" description="Helical" evidence="6">
    <location>
        <begin position="153"/>
        <end position="174"/>
    </location>
</feature>
<feature type="transmembrane region" description="Helical" evidence="6">
    <location>
        <begin position="39"/>
        <end position="58"/>
    </location>
</feature>
<evidence type="ECO:0000256" key="4">
    <source>
        <dbReference type="ARBA" id="ARBA00022989"/>
    </source>
</evidence>
<dbReference type="InterPro" id="IPR037185">
    <property type="entry name" value="EmrE-like"/>
</dbReference>
<comment type="subcellular location">
    <subcellularLocation>
        <location evidence="1">Endomembrane system</location>
        <topology evidence="1">Multi-pass membrane protein</topology>
    </subcellularLocation>
</comment>
<feature type="transmembrane region" description="Helical" evidence="6">
    <location>
        <begin position="245"/>
        <end position="264"/>
    </location>
</feature>
<gene>
    <name evidence="8" type="ORF">HMPREF1015_01090</name>
</gene>
<sequence>MKKTYIMGAVFALSAAILNGTVGIFSKGSFQSNLTPAGVSFYKCLIAFVFISILALGNKTLRTNIIRLKSKIKHILLCSFLGIFVLYFFETTAYKYESVSFVVFILLGSSVLTTFIFSSILLKEIKRKYQYIGLVLLLIGLLIMHFSEGDIHGGSIGTALAAIAGIGYGLFLVFTKKFALDGDLALIWYLMLFGSFYLFLPFYKEGFVWPSLGSVPSLMGLAILPTIGGFYCTTKALNYLEANKVQFFELTEPVFATIFAFILLKEFVQGLEWLGAFFILVAIYLSEYKPKHKIELESHDHQQTL</sequence>
<evidence type="ECO:0000256" key="1">
    <source>
        <dbReference type="ARBA" id="ARBA00004127"/>
    </source>
</evidence>
<dbReference type="PANTHER" id="PTHR32322:SF2">
    <property type="entry name" value="EAMA DOMAIN-CONTAINING PROTEIN"/>
    <property type="match status" value="1"/>
</dbReference>
<feature type="domain" description="EamA" evidence="7">
    <location>
        <begin position="156"/>
        <end position="286"/>
    </location>
</feature>
<reference evidence="8 9" key="1">
    <citation type="submission" date="2011-09" db="EMBL/GenBank/DDBJ databases">
        <title>The Genome Sequence of Bacillus smithii 7_3_47FAA.</title>
        <authorList>
            <consortium name="The Broad Institute Genome Sequencing Platform"/>
            <person name="Earl A."/>
            <person name="Ward D."/>
            <person name="Feldgarden M."/>
            <person name="Gevers D."/>
            <person name="Daigneault M."/>
            <person name="Strauss J."/>
            <person name="Allen-Vercoe E."/>
            <person name="Young S.K."/>
            <person name="Zeng Q."/>
            <person name="Gargeya S."/>
            <person name="Fitzgerald M."/>
            <person name="Haas B."/>
            <person name="Abouelleil A."/>
            <person name="Alvarado L."/>
            <person name="Arachchi H.M."/>
            <person name="Berlin A."/>
            <person name="Brown A."/>
            <person name="Chapman S.B."/>
            <person name="Chen Z."/>
            <person name="Dunbar C."/>
            <person name="Freedman E."/>
            <person name="Gearin G."/>
            <person name="Goldberg J."/>
            <person name="Griggs A."/>
            <person name="Gujja S."/>
            <person name="Heiman D."/>
            <person name="Howarth C."/>
            <person name="Larson L."/>
            <person name="Lui A."/>
            <person name="MacDonald P.J.P."/>
            <person name="Montmayeur A."/>
            <person name="Murphy C."/>
            <person name="Neiman D."/>
            <person name="Pearson M."/>
            <person name="Priest M."/>
            <person name="Roberts A."/>
            <person name="Saif S."/>
            <person name="Shea T."/>
            <person name="Shenoy N."/>
            <person name="Sisk P."/>
            <person name="Stolte C."/>
            <person name="Sykes S."/>
            <person name="Wortman J."/>
            <person name="Nusbaum C."/>
            <person name="Birren B."/>
        </authorList>
    </citation>
    <scope>NUCLEOTIDE SEQUENCE [LARGE SCALE GENOMIC DNA]</scope>
    <source>
        <strain evidence="8 9">7_3_47FAA</strain>
    </source>
</reference>
<dbReference type="RefSeq" id="WP_003352481.1">
    <property type="nucleotide sequence ID" value="NZ_JH414740.1"/>
</dbReference>
<keyword evidence="5 6" id="KW-0472">Membrane</keyword>
<feature type="transmembrane region" description="Helical" evidence="6">
    <location>
        <begin position="186"/>
        <end position="203"/>
    </location>
</feature>
<feature type="transmembrane region" description="Helical" evidence="6">
    <location>
        <begin position="129"/>
        <end position="147"/>
    </location>
</feature>
<evidence type="ECO:0000256" key="2">
    <source>
        <dbReference type="ARBA" id="ARBA00007362"/>
    </source>
</evidence>
<keyword evidence="9" id="KW-1185">Reference proteome</keyword>
<evidence type="ECO:0000256" key="6">
    <source>
        <dbReference type="SAM" id="Phobius"/>
    </source>
</evidence>
<dbReference type="Pfam" id="PF00892">
    <property type="entry name" value="EamA"/>
    <property type="match status" value="2"/>
</dbReference>
<keyword evidence="3 6" id="KW-0812">Transmembrane</keyword>
<dbReference type="GeneID" id="87582707"/>
<feature type="transmembrane region" description="Helical" evidence="6">
    <location>
        <begin position="101"/>
        <end position="122"/>
    </location>
</feature>
<feature type="domain" description="EamA" evidence="7">
    <location>
        <begin position="7"/>
        <end position="144"/>
    </location>
</feature>
<dbReference type="PATRIC" id="fig|665952.3.peg.205"/>
<evidence type="ECO:0000313" key="8">
    <source>
        <dbReference type="EMBL" id="EHL79538.1"/>
    </source>
</evidence>
<dbReference type="InterPro" id="IPR050638">
    <property type="entry name" value="AA-Vitamin_Transporters"/>
</dbReference>
<dbReference type="PANTHER" id="PTHR32322">
    <property type="entry name" value="INNER MEMBRANE TRANSPORTER"/>
    <property type="match status" value="1"/>
</dbReference>
<feature type="transmembrane region" description="Helical" evidence="6">
    <location>
        <begin position="215"/>
        <end position="233"/>
    </location>
</feature>
<keyword evidence="4 6" id="KW-1133">Transmembrane helix</keyword>
<dbReference type="GO" id="GO:0016020">
    <property type="term" value="C:membrane"/>
    <property type="evidence" value="ECO:0007669"/>
    <property type="project" value="UniProtKB-SubCell"/>
</dbReference>
<evidence type="ECO:0000256" key="5">
    <source>
        <dbReference type="ARBA" id="ARBA00023136"/>
    </source>
</evidence>
<dbReference type="EMBL" id="ACWF01000007">
    <property type="protein sequence ID" value="EHL79538.1"/>
    <property type="molecule type" value="Genomic_DNA"/>
</dbReference>
<feature type="transmembrane region" description="Helical" evidence="6">
    <location>
        <begin position="70"/>
        <end position="89"/>
    </location>
</feature>
<organism evidence="8 9">
    <name type="scientific">Bacillus smithii 7_3_47FAA</name>
    <dbReference type="NCBI Taxonomy" id="665952"/>
    <lineage>
        <taxon>Bacteria</taxon>
        <taxon>Bacillati</taxon>
        <taxon>Bacillota</taxon>
        <taxon>Bacilli</taxon>
        <taxon>Bacillales</taxon>
        <taxon>Bacillaceae</taxon>
        <taxon>Bacillus</taxon>
    </lineage>
</organism>
<feature type="transmembrane region" description="Helical" evidence="6">
    <location>
        <begin position="270"/>
        <end position="286"/>
    </location>
</feature>
<evidence type="ECO:0000259" key="7">
    <source>
        <dbReference type="Pfam" id="PF00892"/>
    </source>
</evidence>
<evidence type="ECO:0000256" key="3">
    <source>
        <dbReference type="ARBA" id="ARBA00022692"/>
    </source>
</evidence>
<evidence type="ECO:0000313" key="9">
    <source>
        <dbReference type="Proteomes" id="UP000011747"/>
    </source>
</evidence>
<accession>G9QH31</accession>
<dbReference type="HOGENOM" id="CLU_033863_9_1_9"/>
<comment type="similarity">
    <text evidence="2">Belongs to the EamA transporter family.</text>
</comment>
<proteinExistence type="inferred from homology"/>
<name>G9QH31_9BACI</name>
<dbReference type="InterPro" id="IPR000620">
    <property type="entry name" value="EamA_dom"/>
</dbReference>
<dbReference type="AlphaFoldDB" id="G9QH31"/>
<protein>
    <recommendedName>
        <fullName evidence="7">EamA domain-containing protein</fullName>
    </recommendedName>
</protein>
<dbReference type="SUPFAM" id="SSF103481">
    <property type="entry name" value="Multidrug resistance efflux transporter EmrE"/>
    <property type="match status" value="2"/>
</dbReference>